<dbReference type="AlphaFoldDB" id="A0A7W5Z3G3"/>
<reference evidence="6 7" key="1">
    <citation type="submission" date="2020-08" db="EMBL/GenBank/DDBJ databases">
        <title>Genomic Encyclopedia of Type Strains, Phase IV (KMG-IV): sequencing the most valuable type-strain genomes for metagenomic binning, comparative biology and taxonomic classification.</title>
        <authorList>
            <person name="Goeker M."/>
        </authorList>
    </citation>
    <scope>NUCLEOTIDE SEQUENCE [LARGE SCALE GENOMIC DNA]</scope>
    <source>
        <strain evidence="6 7">DSM 28760</strain>
    </source>
</reference>
<dbReference type="InterPro" id="IPR010652">
    <property type="entry name" value="DUF1232"/>
</dbReference>
<sequence>MADFLARPLTKKEMDAMRRAARDEASVSRKFWSSLKRVVNNLPFAEDLVAAFVCAKDPQTSPKVRYALLGGLGYFIMPIDALPDILPLIGYSDDMAVLAALVGTVAGAIKPEHRDKARKILDKSRKG</sequence>
<comment type="caution">
    <text evidence="6">The sequence shown here is derived from an EMBL/GenBank/DDBJ whole genome shotgun (WGS) entry which is preliminary data.</text>
</comment>
<dbReference type="Pfam" id="PF06803">
    <property type="entry name" value="DUF1232"/>
    <property type="match status" value="1"/>
</dbReference>
<dbReference type="RefSeq" id="WP_183751040.1">
    <property type="nucleotide sequence ID" value="NZ_JACICC010000002.1"/>
</dbReference>
<evidence type="ECO:0000256" key="4">
    <source>
        <dbReference type="ARBA" id="ARBA00023136"/>
    </source>
</evidence>
<dbReference type="InterPro" id="IPR016983">
    <property type="entry name" value="UCP031804"/>
</dbReference>
<evidence type="ECO:0000313" key="7">
    <source>
        <dbReference type="Proteomes" id="UP000537592"/>
    </source>
</evidence>
<evidence type="ECO:0000256" key="3">
    <source>
        <dbReference type="ARBA" id="ARBA00022989"/>
    </source>
</evidence>
<evidence type="ECO:0000256" key="1">
    <source>
        <dbReference type="ARBA" id="ARBA00004127"/>
    </source>
</evidence>
<keyword evidence="7" id="KW-1185">Reference proteome</keyword>
<keyword evidence="4" id="KW-0472">Membrane</keyword>
<keyword evidence="3" id="KW-1133">Transmembrane helix</keyword>
<feature type="domain" description="DUF1232" evidence="5">
    <location>
        <begin position="65"/>
        <end position="99"/>
    </location>
</feature>
<dbReference type="Proteomes" id="UP000537592">
    <property type="component" value="Unassembled WGS sequence"/>
</dbReference>
<accession>A0A7W5Z3G3</accession>
<dbReference type="EMBL" id="JACICC010000002">
    <property type="protein sequence ID" value="MBB3809042.1"/>
    <property type="molecule type" value="Genomic_DNA"/>
</dbReference>
<dbReference type="GO" id="GO:0012505">
    <property type="term" value="C:endomembrane system"/>
    <property type="evidence" value="ECO:0007669"/>
    <property type="project" value="UniProtKB-SubCell"/>
</dbReference>
<organism evidence="6 7">
    <name type="scientific">Pseudochelatococcus contaminans</name>
    <dbReference type="NCBI Taxonomy" id="1538103"/>
    <lineage>
        <taxon>Bacteria</taxon>
        <taxon>Pseudomonadati</taxon>
        <taxon>Pseudomonadota</taxon>
        <taxon>Alphaproteobacteria</taxon>
        <taxon>Hyphomicrobiales</taxon>
        <taxon>Chelatococcaceae</taxon>
        <taxon>Pseudochelatococcus</taxon>
    </lineage>
</organism>
<proteinExistence type="predicted"/>
<gene>
    <name evidence="6" type="ORF">FHS81_001112</name>
</gene>
<comment type="subcellular location">
    <subcellularLocation>
        <location evidence="1">Endomembrane system</location>
        <topology evidence="1">Multi-pass membrane protein</topology>
    </subcellularLocation>
</comment>
<evidence type="ECO:0000259" key="5">
    <source>
        <dbReference type="Pfam" id="PF06803"/>
    </source>
</evidence>
<evidence type="ECO:0000313" key="6">
    <source>
        <dbReference type="EMBL" id="MBB3809042.1"/>
    </source>
</evidence>
<dbReference type="PIRSF" id="PIRSF031804">
    <property type="entry name" value="UCP031804"/>
    <property type="match status" value="1"/>
</dbReference>
<name>A0A7W5Z3G3_9HYPH</name>
<protein>
    <submittedName>
        <fullName evidence="6">Uncharacterized membrane protein YkvA (DUF1232 family)</fullName>
    </submittedName>
</protein>
<evidence type="ECO:0000256" key="2">
    <source>
        <dbReference type="ARBA" id="ARBA00022692"/>
    </source>
</evidence>
<keyword evidence="2" id="KW-0812">Transmembrane</keyword>